<evidence type="ECO:0000256" key="2">
    <source>
        <dbReference type="ARBA" id="ARBA00009320"/>
    </source>
</evidence>
<dbReference type="CDD" id="cd01558">
    <property type="entry name" value="D-AAT_like"/>
    <property type="match status" value="1"/>
</dbReference>
<dbReference type="OrthoDB" id="9805628at2"/>
<keyword evidence="7 13" id="KW-0808">Transferase</keyword>
<dbReference type="InterPro" id="IPR005784">
    <property type="entry name" value="D_amino_transT"/>
</dbReference>
<gene>
    <name evidence="13" type="ORF">BA70_02270</name>
</gene>
<comment type="subunit">
    <text evidence="3">Homodimer.</text>
</comment>
<dbReference type="NCBIfam" id="TIGR01121">
    <property type="entry name" value="D_amino_aminoT"/>
    <property type="match status" value="1"/>
</dbReference>
<dbReference type="InterPro" id="IPR036038">
    <property type="entry name" value="Aminotransferase-like"/>
</dbReference>
<reference evidence="13 14" key="1">
    <citation type="submission" date="2012-09" db="EMBL/GenBank/DDBJ databases">
        <title>Genome Sequence of Bacillus sp. DW5-4.</title>
        <authorList>
            <person name="Lai Q."/>
            <person name="Liu Y."/>
            <person name="Shao Z."/>
        </authorList>
    </citation>
    <scope>NUCLEOTIDE SEQUENCE [LARGE SCALE GENOMIC DNA]</scope>
    <source>
        <strain evidence="13 14">DW5-4</strain>
    </source>
</reference>
<dbReference type="GO" id="GO:0046416">
    <property type="term" value="P:D-amino acid metabolic process"/>
    <property type="evidence" value="ECO:0007669"/>
    <property type="project" value="InterPro"/>
</dbReference>
<comment type="cofactor">
    <cofactor evidence="1 11">
        <name>pyridoxal 5'-phosphate</name>
        <dbReference type="ChEBI" id="CHEBI:597326"/>
    </cofactor>
</comment>
<evidence type="ECO:0000256" key="8">
    <source>
        <dbReference type="ARBA" id="ARBA00022898"/>
    </source>
</evidence>
<dbReference type="GO" id="GO:0008652">
    <property type="term" value="P:amino acid biosynthetic process"/>
    <property type="evidence" value="ECO:0007669"/>
    <property type="project" value="UniProtKB-ARBA"/>
</dbReference>
<comment type="caution">
    <text evidence="13">The sequence shown here is derived from an EMBL/GenBank/DDBJ whole genome shotgun (WGS) entry which is preliminary data.</text>
</comment>
<comment type="catalytic activity">
    <reaction evidence="9 12">
        <text>D-alanine + 2-oxoglutarate = D-glutamate + pyruvate</text>
        <dbReference type="Rhea" id="RHEA:15869"/>
        <dbReference type="ChEBI" id="CHEBI:15361"/>
        <dbReference type="ChEBI" id="CHEBI:16810"/>
        <dbReference type="ChEBI" id="CHEBI:29986"/>
        <dbReference type="ChEBI" id="CHEBI:57416"/>
        <dbReference type="EC" id="2.6.1.21"/>
    </reaction>
</comment>
<evidence type="ECO:0000256" key="10">
    <source>
        <dbReference type="RuleBase" id="RU004106"/>
    </source>
</evidence>
<dbReference type="PANTHER" id="PTHR42743:SF10">
    <property type="entry name" value="D-ALANINE AMINOTRANSFERASE"/>
    <property type="match status" value="1"/>
</dbReference>
<dbReference type="Gene3D" id="3.20.10.10">
    <property type="entry name" value="D-amino Acid Aminotransferase, subunit A, domain 2"/>
    <property type="match status" value="1"/>
</dbReference>
<dbReference type="AlphaFoldDB" id="A0A081LAU8"/>
<organism evidence="13 14">
    <name type="scientific">Bacillus zhangzhouensis</name>
    <dbReference type="NCBI Taxonomy" id="1178540"/>
    <lineage>
        <taxon>Bacteria</taxon>
        <taxon>Bacillati</taxon>
        <taxon>Bacillota</taxon>
        <taxon>Bacilli</taxon>
        <taxon>Bacillales</taxon>
        <taxon>Bacillaceae</taxon>
        <taxon>Bacillus</taxon>
    </lineage>
</organism>
<keyword evidence="8 11" id="KW-0663">Pyridoxal phosphate</keyword>
<dbReference type="PANTHER" id="PTHR42743">
    <property type="entry name" value="AMINO-ACID AMINOTRANSFERASE"/>
    <property type="match status" value="1"/>
</dbReference>
<evidence type="ECO:0000256" key="6">
    <source>
        <dbReference type="ARBA" id="ARBA00022576"/>
    </source>
</evidence>
<keyword evidence="6 13" id="KW-0032">Aminotransferase</keyword>
<dbReference type="GO" id="GO:0046394">
    <property type="term" value="P:carboxylic acid biosynthetic process"/>
    <property type="evidence" value="ECO:0007669"/>
    <property type="project" value="UniProtKB-ARBA"/>
</dbReference>
<comment type="function">
    <text evidence="12">Acts on the D-isomers of alanine, leucine, aspartate, glutamate, aminobutyrate, norvaline and asparagine. The enzyme transfers an amino group from a substrate D-amino acid to the pyridoxal phosphate cofactor to form pyridoxamine and an alpha-keto acid in the first half-reaction.</text>
</comment>
<proteinExistence type="inferred from homology"/>
<evidence type="ECO:0000256" key="4">
    <source>
        <dbReference type="ARBA" id="ARBA00012874"/>
    </source>
</evidence>
<protein>
    <recommendedName>
        <fullName evidence="5 12">D-alanine aminotransferase</fullName>
        <ecNumber evidence="4 12">2.6.1.21</ecNumber>
    </recommendedName>
</protein>
<comment type="similarity">
    <text evidence="2 10">Belongs to the class-IV pyridoxal-phosphate-dependent aminotransferase family.</text>
</comment>
<keyword evidence="14" id="KW-1185">Reference proteome</keyword>
<name>A0A081LAU8_9BACI</name>
<evidence type="ECO:0000313" key="13">
    <source>
        <dbReference type="EMBL" id="KEP26374.1"/>
    </source>
</evidence>
<dbReference type="FunFam" id="3.20.10.10:FF:000002">
    <property type="entry name" value="D-alanine aminotransferase"/>
    <property type="match status" value="1"/>
</dbReference>
<dbReference type="InterPro" id="IPR018300">
    <property type="entry name" value="Aminotrans_IV_CS"/>
</dbReference>
<evidence type="ECO:0000256" key="5">
    <source>
        <dbReference type="ARBA" id="ARBA00021779"/>
    </source>
</evidence>
<dbReference type="Proteomes" id="UP000028091">
    <property type="component" value="Unassembled WGS sequence"/>
</dbReference>
<dbReference type="InterPro" id="IPR001544">
    <property type="entry name" value="Aminotrans_IV"/>
</dbReference>
<dbReference type="FunFam" id="3.30.470.10:FF:000009">
    <property type="entry name" value="D-alanine aminotransferase"/>
    <property type="match status" value="1"/>
</dbReference>
<sequence length="285" mass="31865">MKVLYNGDFIEKKDAHVDIEDRGYQFGDGVYEVIRVYNGTLFTLKEHTERLFKSAKEIGIHLQGTVSDMEEKLKQLVAHNQLTDGGVYIQVTRGVAPRKHQYGDSLTPQITAYTFQVKKPVQEQTAGAKALLSVDLRWLRCDIKSLNLLYNVMEKQKASEAGAFEAILIRDGFVTEGTSSNVYAVIDGVIRTHPANNLILNGITRRKLLEVCEEEGCSVEETRISKEELLHAQEIFISSTTAEVIPIVEIDGQRVGEGIPGEITKRVQEGFQNKIKHESEASISS</sequence>
<dbReference type="Pfam" id="PF01063">
    <property type="entry name" value="Aminotran_4"/>
    <property type="match status" value="1"/>
</dbReference>
<dbReference type="GO" id="GO:0030170">
    <property type="term" value="F:pyridoxal phosphate binding"/>
    <property type="evidence" value="ECO:0007669"/>
    <property type="project" value="InterPro"/>
</dbReference>
<dbReference type="PROSITE" id="PS00770">
    <property type="entry name" value="AA_TRANSFER_CLASS_4"/>
    <property type="match status" value="1"/>
</dbReference>
<dbReference type="RefSeq" id="WP_034321558.1">
    <property type="nucleotide sequence ID" value="NZ_JOTP01000010.1"/>
</dbReference>
<accession>A0A081LAU8</accession>
<dbReference type="GO" id="GO:0005829">
    <property type="term" value="C:cytosol"/>
    <property type="evidence" value="ECO:0007669"/>
    <property type="project" value="TreeGrafter"/>
</dbReference>
<evidence type="ECO:0000256" key="3">
    <source>
        <dbReference type="ARBA" id="ARBA00011738"/>
    </source>
</evidence>
<dbReference type="EMBL" id="JOTP01000010">
    <property type="protein sequence ID" value="KEP26374.1"/>
    <property type="molecule type" value="Genomic_DNA"/>
</dbReference>
<dbReference type="SUPFAM" id="SSF56752">
    <property type="entry name" value="D-aminoacid aminotransferase-like PLP-dependent enzymes"/>
    <property type="match status" value="1"/>
</dbReference>
<evidence type="ECO:0000256" key="12">
    <source>
        <dbReference type="RuleBase" id="RU004520"/>
    </source>
</evidence>
<dbReference type="EC" id="2.6.1.21" evidence="4 12"/>
<dbReference type="InterPro" id="IPR050571">
    <property type="entry name" value="Class-IV_PLP-Dep_Aminotrnsfr"/>
</dbReference>
<evidence type="ECO:0000313" key="14">
    <source>
        <dbReference type="Proteomes" id="UP000028091"/>
    </source>
</evidence>
<evidence type="ECO:0000256" key="9">
    <source>
        <dbReference type="ARBA" id="ARBA00047911"/>
    </source>
</evidence>
<dbReference type="InterPro" id="IPR043132">
    <property type="entry name" value="BCAT-like_C"/>
</dbReference>
<evidence type="ECO:0000256" key="11">
    <source>
        <dbReference type="RuleBase" id="RU004516"/>
    </source>
</evidence>
<evidence type="ECO:0000256" key="7">
    <source>
        <dbReference type="ARBA" id="ARBA00022679"/>
    </source>
</evidence>
<evidence type="ECO:0000256" key="1">
    <source>
        <dbReference type="ARBA" id="ARBA00001933"/>
    </source>
</evidence>
<dbReference type="InterPro" id="IPR043131">
    <property type="entry name" value="BCAT-like_N"/>
</dbReference>
<dbReference type="eggNOG" id="COG0115">
    <property type="taxonomic scope" value="Bacteria"/>
</dbReference>
<dbReference type="Gene3D" id="3.30.470.10">
    <property type="match status" value="1"/>
</dbReference>
<dbReference type="GO" id="GO:0047810">
    <property type="term" value="F:D-alanine-2-oxoglutarate aminotransferase activity"/>
    <property type="evidence" value="ECO:0007669"/>
    <property type="project" value="UniProtKB-EC"/>
</dbReference>